<reference evidence="3" key="2">
    <citation type="submission" date="2015-06" db="UniProtKB">
        <authorList>
            <consortium name="EnsemblPlants"/>
        </authorList>
    </citation>
    <scope>IDENTIFICATION</scope>
    <source>
        <strain evidence="3">DM1-3 516 R44</strain>
    </source>
</reference>
<evidence type="ECO:0000313" key="4">
    <source>
        <dbReference type="Proteomes" id="UP000011115"/>
    </source>
</evidence>
<dbReference type="Gramene" id="PGSC0003DMT400085405">
    <property type="protein sequence ID" value="PGSC0003DMT400085405"/>
    <property type="gene ID" value="PGSC0003DMG400034976"/>
</dbReference>
<dbReference type="InParanoid" id="M1D9F4"/>
<evidence type="ECO:0000313" key="3">
    <source>
        <dbReference type="EnsemblPlants" id="PGSC0003DMT400085405"/>
    </source>
</evidence>
<dbReference type="AlphaFoldDB" id="M1D9F4"/>
<evidence type="ECO:0000259" key="2">
    <source>
        <dbReference type="Pfam" id="PF20167"/>
    </source>
</evidence>
<keyword evidence="4" id="KW-1185">Reference proteome</keyword>
<name>M1D9F4_SOLTU</name>
<feature type="region of interest" description="Disordered" evidence="1">
    <location>
        <begin position="1"/>
        <end position="24"/>
    </location>
</feature>
<accession>M1D9F4</accession>
<dbReference type="Pfam" id="PF20167">
    <property type="entry name" value="Transposase_32"/>
    <property type="match status" value="1"/>
</dbReference>
<organism evidence="3 4">
    <name type="scientific">Solanum tuberosum</name>
    <name type="common">Potato</name>
    <dbReference type="NCBI Taxonomy" id="4113"/>
    <lineage>
        <taxon>Eukaryota</taxon>
        <taxon>Viridiplantae</taxon>
        <taxon>Streptophyta</taxon>
        <taxon>Embryophyta</taxon>
        <taxon>Tracheophyta</taxon>
        <taxon>Spermatophyta</taxon>
        <taxon>Magnoliopsida</taxon>
        <taxon>eudicotyledons</taxon>
        <taxon>Gunneridae</taxon>
        <taxon>Pentapetalae</taxon>
        <taxon>asterids</taxon>
        <taxon>lamiids</taxon>
        <taxon>Solanales</taxon>
        <taxon>Solanaceae</taxon>
        <taxon>Solanoideae</taxon>
        <taxon>Solaneae</taxon>
        <taxon>Solanum</taxon>
    </lineage>
</organism>
<dbReference type="Proteomes" id="UP000011115">
    <property type="component" value="Unassembled WGS sequence"/>
</dbReference>
<dbReference type="InterPro" id="IPR046796">
    <property type="entry name" value="Transposase_32_dom"/>
</dbReference>
<reference evidence="4" key="1">
    <citation type="journal article" date="2011" name="Nature">
        <title>Genome sequence and analysis of the tuber crop potato.</title>
        <authorList>
            <consortium name="The Potato Genome Sequencing Consortium"/>
        </authorList>
    </citation>
    <scope>NUCLEOTIDE SEQUENCE [LARGE SCALE GENOMIC DNA]</scope>
    <source>
        <strain evidence="4">cv. DM1-3 516 R44</strain>
    </source>
</reference>
<dbReference type="EnsemblPlants" id="PGSC0003DMT400085405">
    <property type="protein sequence ID" value="PGSC0003DMT400085405"/>
    <property type="gene ID" value="PGSC0003DMG400034976"/>
</dbReference>
<protein>
    <recommendedName>
        <fullName evidence="2">Putative plant transposon protein domain-containing protein</fullName>
    </recommendedName>
</protein>
<evidence type="ECO:0000256" key="1">
    <source>
        <dbReference type="SAM" id="MobiDB-lite"/>
    </source>
</evidence>
<dbReference type="OMA" id="YFICARL"/>
<proteinExistence type="predicted"/>
<dbReference type="PaxDb" id="4113-PGSC0003DMT400085405"/>
<dbReference type="HOGENOM" id="CLU_043094_1_0_1"/>
<feature type="domain" description="Putative plant transposon protein" evidence="2">
    <location>
        <begin position="77"/>
        <end position="246"/>
    </location>
</feature>
<dbReference type="eggNOG" id="ENOG502SCSA">
    <property type="taxonomic scope" value="Eukaryota"/>
</dbReference>
<sequence length="342" mass="39857">MAPKAKNVVGSKRSRKGEESGSKNWEPIQKFGEKAVLRYGWEWFECQREPKYMGDEYVHEVRLNSQFPVIYRTVLELGLRFIFYHPGDCNLSLVRKFYANWLTQTMYKIVPIRGKDVKFNAMILNDFNALKDKLPYRDIRHTLCGVESTARWERSKDTGRHNTLHFANFNQVARVWLKIMCSVLLPTKHLTEVTRDRVVLVYMLMKGMPINVGGILRQNMMKFWNNMRWRFCYGGLITRFLRARGIEEEAMDLTIAFHPDLTGKLVDVTQTKAPDTSHGPVLSAQERQARDDSVMERMFEPLDDDEATAYEVMDDEEDDEEDNVDDEEVNALMVFDGSDNEA</sequence>